<feature type="chain" id="PRO_5014892969" evidence="4">
    <location>
        <begin position="20"/>
        <end position="250"/>
    </location>
</feature>
<dbReference type="OrthoDB" id="9769030at2"/>
<evidence type="ECO:0000256" key="1">
    <source>
        <dbReference type="ARBA" id="ARBA00022737"/>
    </source>
</evidence>
<dbReference type="AlphaFoldDB" id="A0A2N9LQA3"/>
<evidence type="ECO:0000313" key="5">
    <source>
        <dbReference type="EMBL" id="SPE25441.1"/>
    </source>
</evidence>
<reference evidence="6" key="1">
    <citation type="submission" date="2018-02" db="EMBL/GenBank/DDBJ databases">
        <authorList>
            <person name="Hausmann B."/>
        </authorList>
    </citation>
    <scope>NUCLEOTIDE SEQUENCE [LARGE SCALE GENOMIC DNA]</scope>
    <source>
        <strain evidence="6">Peat soil MAG SbA5</strain>
    </source>
</reference>
<feature type="signal peptide" evidence="4">
    <location>
        <begin position="1"/>
        <end position="19"/>
    </location>
</feature>
<dbReference type="EMBL" id="OKRB01000108">
    <property type="protein sequence ID" value="SPE25441.1"/>
    <property type="molecule type" value="Genomic_DNA"/>
</dbReference>
<evidence type="ECO:0000256" key="2">
    <source>
        <dbReference type="ARBA" id="ARBA00022803"/>
    </source>
</evidence>
<name>A0A2N9LQA3_9BACT</name>
<sequence length="250" mass="27795">MKRLATIITAMSLMSCAAAYGWRAPFRDLPKGITLETAKAAEQKGDAARGRNDWATAAAYYQKALRTGTPDSQIYNKLGIVQLKLNEQGPARKSFQQAIKADPKNATALNNLGALLCLEKKYKSALGYLKKALEIDEQNAAFHVNMAETWAGLEQIDRAMTEYGRALELDPDIFSSGEAGVIAQVKTPEQRARTDYLIARLYAKRGNLDGALDYLQRAKDGRYPQMADVYSDKEFASLWQDPRLKKIVKP</sequence>
<proteinExistence type="predicted"/>
<keyword evidence="4" id="KW-0732">Signal</keyword>
<dbReference type="Proteomes" id="UP000239735">
    <property type="component" value="Unassembled WGS sequence"/>
</dbReference>
<keyword evidence="1" id="KW-0677">Repeat</keyword>
<dbReference type="Pfam" id="PF14559">
    <property type="entry name" value="TPR_19"/>
    <property type="match status" value="1"/>
</dbReference>
<dbReference type="InterPro" id="IPR011990">
    <property type="entry name" value="TPR-like_helical_dom_sf"/>
</dbReference>
<evidence type="ECO:0000313" key="6">
    <source>
        <dbReference type="Proteomes" id="UP000239735"/>
    </source>
</evidence>
<evidence type="ECO:0000256" key="3">
    <source>
        <dbReference type="PROSITE-ProRule" id="PRU00339"/>
    </source>
</evidence>
<dbReference type="SUPFAM" id="SSF48452">
    <property type="entry name" value="TPR-like"/>
    <property type="match status" value="1"/>
</dbReference>
<dbReference type="PROSITE" id="PS51257">
    <property type="entry name" value="PROKAR_LIPOPROTEIN"/>
    <property type="match status" value="1"/>
</dbReference>
<feature type="repeat" description="TPR" evidence="3">
    <location>
        <begin position="140"/>
        <end position="173"/>
    </location>
</feature>
<dbReference type="NCBIfam" id="NF047558">
    <property type="entry name" value="TPR_END_plus"/>
    <property type="match status" value="1"/>
</dbReference>
<protein>
    <submittedName>
        <fullName evidence="5">Uncharacterized protein</fullName>
    </submittedName>
</protein>
<feature type="repeat" description="TPR" evidence="3">
    <location>
        <begin position="72"/>
        <end position="105"/>
    </location>
</feature>
<dbReference type="PANTHER" id="PTHR44943:SF8">
    <property type="entry name" value="TPR REPEAT-CONTAINING PROTEIN MJ0263"/>
    <property type="match status" value="1"/>
</dbReference>
<evidence type="ECO:0000256" key="4">
    <source>
        <dbReference type="SAM" id="SignalP"/>
    </source>
</evidence>
<dbReference type="PROSITE" id="PS50005">
    <property type="entry name" value="TPR"/>
    <property type="match status" value="3"/>
</dbReference>
<accession>A0A2N9LQA3</accession>
<dbReference type="SMART" id="SM00028">
    <property type="entry name" value="TPR"/>
    <property type="match status" value="5"/>
</dbReference>
<dbReference type="InterPro" id="IPR051685">
    <property type="entry name" value="Ycf3/AcsC/BcsC/TPR_MFPF"/>
</dbReference>
<dbReference type="Pfam" id="PF13432">
    <property type="entry name" value="TPR_16"/>
    <property type="match status" value="1"/>
</dbReference>
<dbReference type="PANTHER" id="PTHR44943">
    <property type="entry name" value="CELLULOSE SYNTHASE OPERON PROTEIN C"/>
    <property type="match status" value="1"/>
</dbReference>
<dbReference type="InterPro" id="IPR019734">
    <property type="entry name" value="TPR_rpt"/>
</dbReference>
<keyword evidence="2 3" id="KW-0802">TPR repeat</keyword>
<organism evidence="5 6">
    <name type="scientific">Candidatus Sulfuritelmatomonas gaucii</name>
    <dbReference type="NCBI Taxonomy" id="2043161"/>
    <lineage>
        <taxon>Bacteria</taxon>
        <taxon>Pseudomonadati</taxon>
        <taxon>Acidobacteriota</taxon>
        <taxon>Terriglobia</taxon>
        <taxon>Terriglobales</taxon>
        <taxon>Acidobacteriaceae</taxon>
        <taxon>Candidatus Sulfuritelmatomonas</taxon>
    </lineage>
</organism>
<dbReference type="Gene3D" id="1.25.40.10">
    <property type="entry name" value="Tetratricopeptide repeat domain"/>
    <property type="match status" value="1"/>
</dbReference>
<dbReference type="Pfam" id="PF13174">
    <property type="entry name" value="TPR_6"/>
    <property type="match status" value="1"/>
</dbReference>
<gene>
    <name evidence="5" type="ORF">SBA5_50030</name>
</gene>
<feature type="repeat" description="TPR" evidence="3">
    <location>
        <begin position="106"/>
        <end position="139"/>
    </location>
</feature>